<keyword evidence="1" id="KW-1133">Transmembrane helix</keyword>
<keyword evidence="3" id="KW-1185">Reference proteome</keyword>
<reference evidence="2 3" key="1">
    <citation type="submission" date="2015-11" db="EMBL/GenBank/DDBJ databases">
        <title>Description and complete genome sequence of a novel strain predominating in hypersaline microbial mats and representing a new family of the Bacteriodetes phylum.</title>
        <authorList>
            <person name="Spring S."/>
            <person name="Bunk B."/>
            <person name="Sproer C."/>
            <person name="Klenk H.-P."/>
        </authorList>
    </citation>
    <scope>NUCLEOTIDE SEQUENCE [LARGE SCALE GENOMIC DNA]</scope>
    <source>
        <strain evidence="2 3">L21-Spi-D4</strain>
    </source>
</reference>
<dbReference type="KEGG" id="blq:L21SP5_01074"/>
<evidence type="ECO:0000256" key="1">
    <source>
        <dbReference type="SAM" id="Phobius"/>
    </source>
</evidence>
<keyword evidence="1" id="KW-0812">Transmembrane</keyword>
<organism evidence="2 3">
    <name type="scientific">Salinivirga cyanobacteriivorans</name>
    <dbReference type="NCBI Taxonomy" id="1307839"/>
    <lineage>
        <taxon>Bacteria</taxon>
        <taxon>Pseudomonadati</taxon>
        <taxon>Bacteroidota</taxon>
        <taxon>Bacteroidia</taxon>
        <taxon>Bacteroidales</taxon>
        <taxon>Salinivirgaceae</taxon>
        <taxon>Salinivirga</taxon>
    </lineage>
</organism>
<proteinExistence type="predicted"/>
<sequence>MDFKPWLKSNPFPFNIKFIFLYLIILYSIFKHINNYWSLTEKLSVMNKEKNKDLNQKIDNELKKKELQKKYGADFRGEGNISPELENQWLNYIDEFEKQFNSTTEQISVWEYIGQPAYQKINELSPNEISKELERVLAVMRENNIYLDTFCEVDDNELYRFITEELFVYEIDNMNIPGMSTNFIYEEFHPNAKFDIEMAFDNFFTSTMQKHTSIDGKGYDLTYVDTKNHKNAINEPVDKKTVIEKINNFLNTFDYFEIISNEILEITINQDKTDAQIDFRIHINGRFHKSKETITYKGNGFFKLKPSEYGGWDIYHINMPGLKF</sequence>
<evidence type="ECO:0000313" key="3">
    <source>
        <dbReference type="Proteomes" id="UP000064893"/>
    </source>
</evidence>
<evidence type="ECO:0000313" key="2">
    <source>
        <dbReference type="EMBL" id="ALO14738.1"/>
    </source>
</evidence>
<accession>A0A0S2HXI9</accession>
<feature type="transmembrane region" description="Helical" evidence="1">
    <location>
        <begin position="12"/>
        <end position="30"/>
    </location>
</feature>
<name>A0A0S2HXI9_9BACT</name>
<keyword evidence="1" id="KW-0472">Membrane</keyword>
<dbReference type="EMBL" id="CP013118">
    <property type="protein sequence ID" value="ALO14738.1"/>
    <property type="molecule type" value="Genomic_DNA"/>
</dbReference>
<dbReference type="AlphaFoldDB" id="A0A0S2HXI9"/>
<gene>
    <name evidence="2" type="ORF">L21SP5_01074</name>
</gene>
<protein>
    <submittedName>
        <fullName evidence="2">Uncharacterized protein</fullName>
    </submittedName>
</protein>
<dbReference type="Proteomes" id="UP000064893">
    <property type="component" value="Chromosome"/>
</dbReference>